<feature type="region of interest" description="Disordered" evidence="5">
    <location>
        <begin position="351"/>
        <end position="390"/>
    </location>
</feature>
<accession>A0A9Q8W8X6</accession>
<evidence type="ECO:0000259" key="7">
    <source>
        <dbReference type="PROSITE" id="PS50913"/>
    </source>
</evidence>
<dbReference type="SUPFAM" id="SSF54928">
    <property type="entry name" value="RNA-binding domain, RBD"/>
    <property type="match status" value="1"/>
</dbReference>
<feature type="region of interest" description="Disordered" evidence="5">
    <location>
        <begin position="698"/>
        <end position="730"/>
    </location>
</feature>
<dbReference type="AlphaFoldDB" id="A0A9Q8W8X6"/>
<dbReference type="SMART" id="SM00360">
    <property type="entry name" value="RRM"/>
    <property type="match status" value="1"/>
</dbReference>
<dbReference type="GO" id="GO:0003723">
    <property type="term" value="F:RNA binding"/>
    <property type="evidence" value="ECO:0007669"/>
    <property type="project" value="UniProtKB-UniRule"/>
</dbReference>
<dbReference type="Pfam" id="PF00076">
    <property type="entry name" value="RRM_1"/>
    <property type="match status" value="1"/>
</dbReference>
<feature type="compositionally biased region" description="Basic and acidic residues" evidence="5">
    <location>
        <begin position="46"/>
        <end position="62"/>
    </location>
</feature>
<feature type="compositionally biased region" description="Polar residues" evidence="5">
    <location>
        <begin position="633"/>
        <end position="655"/>
    </location>
</feature>
<gene>
    <name evidence="8" type="ORF">CLUP02_01056</name>
</gene>
<dbReference type="KEGG" id="clup:CLUP02_01056"/>
<keyword evidence="9" id="KW-1185">Reference proteome</keyword>
<feature type="region of interest" description="Disordered" evidence="5">
    <location>
        <begin position="764"/>
        <end position="783"/>
    </location>
</feature>
<dbReference type="Gene3D" id="3.30.70.330">
    <property type="match status" value="1"/>
</dbReference>
<dbReference type="InterPro" id="IPR000504">
    <property type="entry name" value="RRM_dom"/>
</dbReference>
<dbReference type="GeneID" id="73335109"/>
<dbReference type="EMBL" id="CP019471">
    <property type="protein sequence ID" value="UQC74406.1"/>
    <property type="molecule type" value="Genomic_DNA"/>
</dbReference>
<evidence type="ECO:0000256" key="4">
    <source>
        <dbReference type="PROSITE-ProRule" id="PRU00176"/>
    </source>
</evidence>
<feature type="compositionally biased region" description="Acidic residues" evidence="5">
    <location>
        <begin position="94"/>
        <end position="114"/>
    </location>
</feature>
<sequence length="1194" mass="133719">MAPELRKRTRSVTGKEPVAKKAAKVEKVEKVEPATEKAPKKVTKKATKEEKVEKAPKRKAPEEAQASPVAAKKQKPVKANAKSKKSAAPAPAEPVEEEEKEKEAEPEATEDAETSVVAFEEEDDDEEVDADIAALAAGLDPEDAPAGDGTVFKSGQDVGKVPKFKKQKQLTNGKKEEPGVVFISRLPHGFYEHELKGYFSQFGNITRLRLARNKKSGASKHYAFLEFAEASTAEIVAKTMDSYLLFGHILKVKTVPADQLHEDVWKGANKRFKKIPWHKIAAGEVAKQRTESDWTHKVSKEEKKRLERAEKLKAIGYEFEAPKLKEAVAPPPEPMAVDAPEETKAIEAAPVEEEKKEEAAKEEEGKVAEVETPKSAKKATPKGGKRRKSRCVKNTQWDIIQWVQVTSKMNKSLGKMRLLYPMVVNRGGRTCASRYRGIALYKSHPKLFNTSRSSHRKATVSCIDSVLIANREIQNENCRFLDKNHDCVYDDNVHVLARQDVATYLVWGTGEQHPRFRVQTVDIPIPNRPDPRERRRKRASPVPAPTSSEGYPHHPDASEKTTCRPPLPPLIRFKTHLQVRKKKSGKKKKNNANKPKEPIDTDSAPPPSENAEYGDDEPETPVQASAPIEESSPEQSTGKDTTANGHTERPTSNGHANPPIEAAAEEQGTNPDATAKLDALTKEREALRSEVEQLRKQLETIQGTHNETVTQLKSELEETSSAKEQAEESYQGLLERVNHLKSTLGERLKRDRAELEEAKERIEELESQNEELQNGAKASEEEVAKLRDELQDTSREATSLRSRSNLSQQNWVKEREELMRLVANLKEEVETTTNAMGEWEVIAMEERSVKESLVEKVTELEEQIAGLRDGYESAASERDQQSQVIDNLQKALREIQDARKKELREMVETSEEQLQAMKKLVQEADTRATEAESAKETLTKELERTAPFEKEVKEKNLLIGKLRHEAIVLNDHLTKALRYLKKTKPEDNVDRQVVTNHLLHFLTIDRSDPKRFQILQVMAGYLNWTDEQREQAGLARPGASSSILRLPASPFHRTPSTPSLSAEFFSETPTSANKESLADLWAGFLERSAEEGLDQGSSAGTPRDRKDSGSSAATGRGGSYYRSIGVCKDHYHWVPLLGRVDVYMRTIKDKKEFTTGVATSLGAHAGTRTRGTLAKPVVDQFDLTRRHRRAPAGW</sequence>
<dbReference type="Proteomes" id="UP000830671">
    <property type="component" value="Chromosome 1"/>
</dbReference>
<name>A0A9Q8W8X6_9PEZI</name>
<feature type="compositionally biased region" description="Basic and acidic residues" evidence="5">
    <location>
        <begin position="551"/>
        <end position="562"/>
    </location>
</feature>
<dbReference type="GO" id="GO:0005730">
    <property type="term" value="C:nucleolus"/>
    <property type="evidence" value="ECO:0007669"/>
    <property type="project" value="UniProtKB-SubCell"/>
</dbReference>
<proteinExistence type="predicted"/>
<dbReference type="CDD" id="cd12307">
    <property type="entry name" value="RRM_NIFK_like"/>
    <property type="match status" value="1"/>
</dbReference>
<dbReference type="PROSITE" id="PS50913">
    <property type="entry name" value="GRIP"/>
    <property type="match status" value="1"/>
</dbReference>
<feature type="domain" description="GRIP" evidence="7">
    <location>
        <begin position="984"/>
        <end position="1035"/>
    </location>
</feature>
<protein>
    <recommendedName>
        <fullName evidence="10">RRM domain-containing protein</fullName>
    </recommendedName>
</protein>
<dbReference type="PROSITE" id="PS50102">
    <property type="entry name" value="RRM"/>
    <property type="match status" value="1"/>
</dbReference>
<dbReference type="InterPro" id="IPR035979">
    <property type="entry name" value="RBD_domain_sf"/>
</dbReference>
<reference evidence="8" key="1">
    <citation type="journal article" date="2021" name="Mol. Plant Microbe Interact.">
        <title>Complete Genome Sequence of the Plant-Pathogenic Fungus Colletotrichum lupini.</title>
        <authorList>
            <person name="Baroncelli R."/>
            <person name="Pensec F."/>
            <person name="Da Lio D."/>
            <person name="Boufleur T."/>
            <person name="Vicente I."/>
            <person name="Sarrocco S."/>
            <person name="Picot A."/>
            <person name="Baraldi E."/>
            <person name="Sukno S."/>
            <person name="Thon M."/>
            <person name="Le Floch G."/>
        </authorList>
    </citation>
    <scope>NUCLEOTIDE SEQUENCE</scope>
    <source>
        <strain evidence="8">IMI 504893</strain>
    </source>
</reference>
<dbReference type="InterPro" id="IPR000237">
    <property type="entry name" value="GRIP_dom"/>
</dbReference>
<feature type="compositionally biased region" description="Basic and acidic residues" evidence="5">
    <location>
        <begin position="352"/>
        <end position="374"/>
    </location>
</feature>
<keyword evidence="3" id="KW-0539">Nucleus</keyword>
<evidence type="ECO:0000256" key="5">
    <source>
        <dbReference type="SAM" id="MobiDB-lite"/>
    </source>
</evidence>
<evidence type="ECO:0000313" key="9">
    <source>
        <dbReference type="Proteomes" id="UP000830671"/>
    </source>
</evidence>
<feature type="region of interest" description="Disordered" evidence="5">
    <location>
        <begin position="518"/>
        <end position="673"/>
    </location>
</feature>
<evidence type="ECO:0000256" key="3">
    <source>
        <dbReference type="ARBA" id="ARBA00023242"/>
    </source>
</evidence>
<organism evidence="8 9">
    <name type="scientific">Colletotrichum lupini</name>
    <dbReference type="NCBI Taxonomy" id="145971"/>
    <lineage>
        <taxon>Eukaryota</taxon>
        <taxon>Fungi</taxon>
        <taxon>Dikarya</taxon>
        <taxon>Ascomycota</taxon>
        <taxon>Pezizomycotina</taxon>
        <taxon>Sordariomycetes</taxon>
        <taxon>Hypocreomycetidae</taxon>
        <taxon>Glomerellales</taxon>
        <taxon>Glomerellaceae</taxon>
        <taxon>Colletotrichum</taxon>
        <taxon>Colletotrichum acutatum species complex</taxon>
    </lineage>
</organism>
<evidence type="ECO:0000259" key="6">
    <source>
        <dbReference type="PROSITE" id="PS50102"/>
    </source>
</evidence>
<evidence type="ECO:0000256" key="1">
    <source>
        <dbReference type="ARBA" id="ARBA00004604"/>
    </source>
</evidence>
<feature type="compositionally biased region" description="Basic residues" evidence="5">
    <location>
        <begin position="72"/>
        <end position="85"/>
    </location>
</feature>
<feature type="region of interest" description="Disordered" evidence="5">
    <location>
        <begin position="1091"/>
        <end position="1115"/>
    </location>
</feature>
<feature type="compositionally biased region" description="Polar residues" evidence="5">
    <location>
        <begin position="699"/>
        <end position="713"/>
    </location>
</feature>
<dbReference type="Pfam" id="PF10375">
    <property type="entry name" value="GRAB"/>
    <property type="match status" value="1"/>
</dbReference>
<feature type="compositionally biased region" description="Basic residues" evidence="5">
    <location>
        <begin position="375"/>
        <end position="390"/>
    </location>
</feature>
<feature type="compositionally biased region" description="Basic and acidic residues" evidence="5">
    <location>
        <begin position="17"/>
        <end position="39"/>
    </location>
</feature>
<dbReference type="InterPro" id="IPR012677">
    <property type="entry name" value="Nucleotide-bd_a/b_plait_sf"/>
</dbReference>
<dbReference type="InterPro" id="IPR019459">
    <property type="entry name" value="GRAB"/>
</dbReference>
<feature type="compositionally biased region" description="Basic and acidic residues" evidence="5">
    <location>
        <begin position="714"/>
        <end position="726"/>
    </location>
</feature>
<evidence type="ECO:0000313" key="8">
    <source>
        <dbReference type="EMBL" id="UQC74406.1"/>
    </source>
</evidence>
<feature type="region of interest" description="Disordered" evidence="5">
    <location>
        <begin position="1"/>
        <end position="114"/>
    </location>
</feature>
<keyword evidence="2 4" id="KW-0694">RNA-binding</keyword>
<feature type="region of interest" description="Disordered" evidence="5">
    <location>
        <begin position="1045"/>
        <end position="1067"/>
    </location>
</feature>
<dbReference type="RefSeq" id="XP_049136056.1">
    <property type="nucleotide sequence ID" value="XM_049280099.1"/>
</dbReference>
<feature type="compositionally biased region" description="Basic residues" evidence="5">
    <location>
        <begin position="573"/>
        <end position="591"/>
    </location>
</feature>
<feature type="domain" description="RRM" evidence="6">
    <location>
        <begin position="179"/>
        <end position="257"/>
    </location>
</feature>
<dbReference type="PANTHER" id="PTHR46754">
    <property type="entry name" value="MKI67 FHA DOMAIN-INTERACTING NUCLEOLAR PHOSPHOPROTEIN"/>
    <property type="match status" value="1"/>
</dbReference>
<comment type="subcellular location">
    <subcellularLocation>
        <location evidence="1">Nucleus</location>
        <location evidence="1">Nucleolus</location>
    </subcellularLocation>
</comment>
<evidence type="ECO:0000256" key="2">
    <source>
        <dbReference type="ARBA" id="ARBA00022884"/>
    </source>
</evidence>
<evidence type="ECO:0008006" key="10">
    <source>
        <dbReference type="Google" id="ProtNLM"/>
    </source>
</evidence>
<dbReference type="Gene3D" id="1.10.287.1490">
    <property type="match status" value="1"/>
</dbReference>